<evidence type="ECO:0000313" key="1">
    <source>
        <dbReference type="EMBL" id="KAF2828835.1"/>
    </source>
</evidence>
<protein>
    <submittedName>
        <fullName evidence="1">Uncharacterized protein</fullName>
    </submittedName>
</protein>
<dbReference type="EMBL" id="MU006222">
    <property type="protein sequence ID" value="KAF2828835.1"/>
    <property type="molecule type" value="Genomic_DNA"/>
</dbReference>
<gene>
    <name evidence="1" type="ORF">CC86DRAFT_198774</name>
</gene>
<proteinExistence type="predicted"/>
<evidence type="ECO:0000313" key="2">
    <source>
        <dbReference type="Proteomes" id="UP000799424"/>
    </source>
</evidence>
<keyword evidence="2" id="KW-1185">Reference proteome</keyword>
<sequence length="62" mass="6921">MSLFLRRCSCGVVGLCKRRAQAALARVLRTTTAPTTHPVFEFIPSSLPPSEARCHRFSSHHQ</sequence>
<reference evidence="1" key="1">
    <citation type="journal article" date="2020" name="Stud. Mycol.">
        <title>101 Dothideomycetes genomes: a test case for predicting lifestyles and emergence of pathogens.</title>
        <authorList>
            <person name="Haridas S."/>
            <person name="Albert R."/>
            <person name="Binder M."/>
            <person name="Bloem J."/>
            <person name="Labutti K."/>
            <person name="Salamov A."/>
            <person name="Andreopoulos B."/>
            <person name="Baker S."/>
            <person name="Barry K."/>
            <person name="Bills G."/>
            <person name="Bluhm B."/>
            <person name="Cannon C."/>
            <person name="Castanera R."/>
            <person name="Culley D."/>
            <person name="Daum C."/>
            <person name="Ezra D."/>
            <person name="Gonzalez J."/>
            <person name="Henrissat B."/>
            <person name="Kuo A."/>
            <person name="Liang C."/>
            <person name="Lipzen A."/>
            <person name="Lutzoni F."/>
            <person name="Magnuson J."/>
            <person name="Mondo S."/>
            <person name="Nolan M."/>
            <person name="Ohm R."/>
            <person name="Pangilinan J."/>
            <person name="Park H.-J."/>
            <person name="Ramirez L."/>
            <person name="Alfaro M."/>
            <person name="Sun H."/>
            <person name="Tritt A."/>
            <person name="Yoshinaga Y."/>
            <person name="Zwiers L.-H."/>
            <person name="Turgeon B."/>
            <person name="Goodwin S."/>
            <person name="Spatafora J."/>
            <person name="Crous P."/>
            <person name="Grigoriev I."/>
        </authorList>
    </citation>
    <scope>NUCLEOTIDE SEQUENCE</scope>
    <source>
        <strain evidence="1">CBS 113818</strain>
    </source>
</reference>
<organism evidence="1 2">
    <name type="scientific">Ophiobolus disseminans</name>
    <dbReference type="NCBI Taxonomy" id="1469910"/>
    <lineage>
        <taxon>Eukaryota</taxon>
        <taxon>Fungi</taxon>
        <taxon>Dikarya</taxon>
        <taxon>Ascomycota</taxon>
        <taxon>Pezizomycotina</taxon>
        <taxon>Dothideomycetes</taxon>
        <taxon>Pleosporomycetidae</taxon>
        <taxon>Pleosporales</taxon>
        <taxon>Pleosporineae</taxon>
        <taxon>Phaeosphaeriaceae</taxon>
        <taxon>Ophiobolus</taxon>
    </lineage>
</organism>
<accession>A0A6A7A8A5</accession>
<name>A0A6A7A8A5_9PLEO</name>
<dbReference type="Proteomes" id="UP000799424">
    <property type="component" value="Unassembled WGS sequence"/>
</dbReference>
<dbReference type="AlphaFoldDB" id="A0A6A7A8A5"/>